<reference evidence="3" key="1">
    <citation type="submission" date="2023-10" db="EMBL/GenBank/DDBJ databases">
        <authorList>
            <person name="Chen Y."/>
            <person name="Shah S."/>
            <person name="Dougan E. K."/>
            <person name="Thang M."/>
            <person name="Chan C."/>
        </authorList>
    </citation>
    <scope>NUCLEOTIDE SEQUENCE [LARGE SCALE GENOMIC DNA]</scope>
</reference>
<accession>A0ABN9QCZ7</accession>
<name>A0ABN9QCZ7_9DINO</name>
<evidence type="ECO:0000256" key="1">
    <source>
        <dbReference type="SAM" id="MobiDB-lite"/>
    </source>
</evidence>
<feature type="region of interest" description="Disordered" evidence="1">
    <location>
        <begin position="65"/>
        <end position="85"/>
    </location>
</feature>
<sequence>MPRRSVRAALLPAASALAAALLWPSGGGRARAPHGRGCFAARADPPPQALASLDDSTGFRGIRTVSPEWDKPGRRGSWEPPQGEEFSLEHVPASERDAVEMIDGAGPLAAWPTVSQALSALPRRPSAAAFDRAMDAALQSGRPEQGVKIYNKMADLGVEKSAIS</sequence>
<feature type="compositionally biased region" description="Basic and acidic residues" evidence="1">
    <location>
        <begin position="68"/>
        <end position="77"/>
    </location>
</feature>
<feature type="chain" id="PRO_5047478037" evidence="2">
    <location>
        <begin position="31"/>
        <end position="164"/>
    </location>
</feature>
<comment type="caution">
    <text evidence="3">The sequence shown here is derived from an EMBL/GenBank/DDBJ whole genome shotgun (WGS) entry which is preliminary data.</text>
</comment>
<evidence type="ECO:0000256" key="2">
    <source>
        <dbReference type="SAM" id="SignalP"/>
    </source>
</evidence>
<proteinExistence type="predicted"/>
<organism evidence="3 4">
    <name type="scientific">Prorocentrum cordatum</name>
    <dbReference type="NCBI Taxonomy" id="2364126"/>
    <lineage>
        <taxon>Eukaryota</taxon>
        <taxon>Sar</taxon>
        <taxon>Alveolata</taxon>
        <taxon>Dinophyceae</taxon>
        <taxon>Prorocentrales</taxon>
        <taxon>Prorocentraceae</taxon>
        <taxon>Prorocentrum</taxon>
    </lineage>
</organism>
<gene>
    <name evidence="3" type="ORF">PCOR1329_LOCUS9272</name>
</gene>
<dbReference type="Proteomes" id="UP001189429">
    <property type="component" value="Unassembled WGS sequence"/>
</dbReference>
<keyword evidence="2" id="KW-0732">Signal</keyword>
<protein>
    <submittedName>
        <fullName evidence="3">Uncharacterized protein</fullName>
    </submittedName>
</protein>
<keyword evidence="4" id="KW-1185">Reference proteome</keyword>
<feature type="signal peptide" evidence="2">
    <location>
        <begin position="1"/>
        <end position="30"/>
    </location>
</feature>
<evidence type="ECO:0000313" key="3">
    <source>
        <dbReference type="EMBL" id="CAK0801390.1"/>
    </source>
</evidence>
<dbReference type="EMBL" id="CAUYUJ010002570">
    <property type="protein sequence ID" value="CAK0801390.1"/>
    <property type="molecule type" value="Genomic_DNA"/>
</dbReference>
<evidence type="ECO:0000313" key="4">
    <source>
        <dbReference type="Proteomes" id="UP001189429"/>
    </source>
</evidence>